<keyword evidence="4" id="KW-1185">Reference proteome</keyword>
<dbReference type="InterPro" id="IPR011990">
    <property type="entry name" value="TPR-like_helical_dom_sf"/>
</dbReference>
<feature type="region of interest" description="Disordered" evidence="2">
    <location>
        <begin position="630"/>
        <end position="657"/>
    </location>
</feature>
<accession>A0A517Z589</accession>
<protein>
    <submittedName>
        <fullName evidence="3">Cellulose synthase subunit BcsC</fullName>
    </submittedName>
</protein>
<evidence type="ECO:0000313" key="3">
    <source>
        <dbReference type="EMBL" id="QDU37624.1"/>
    </source>
</evidence>
<keyword evidence="1" id="KW-0802">TPR repeat</keyword>
<feature type="compositionally biased region" description="Polar residues" evidence="2">
    <location>
        <begin position="402"/>
        <end position="412"/>
    </location>
</feature>
<feature type="compositionally biased region" description="Polar residues" evidence="2">
    <location>
        <begin position="456"/>
        <end position="467"/>
    </location>
</feature>
<feature type="compositionally biased region" description="Polar residues" evidence="2">
    <location>
        <begin position="49"/>
        <end position="72"/>
    </location>
</feature>
<gene>
    <name evidence="3" type="ORF">Mal4_19390</name>
</gene>
<evidence type="ECO:0000256" key="2">
    <source>
        <dbReference type="SAM" id="MobiDB-lite"/>
    </source>
</evidence>
<dbReference type="InterPro" id="IPR019734">
    <property type="entry name" value="TPR_rpt"/>
</dbReference>
<feature type="compositionally biased region" description="Polar residues" evidence="2">
    <location>
        <begin position="630"/>
        <end position="652"/>
    </location>
</feature>
<reference evidence="3 4" key="1">
    <citation type="submission" date="2019-02" db="EMBL/GenBank/DDBJ databases">
        <title>Deep-cultivation of Planctomycetes and their phenomic and genomic characterization uncovers novel biology.</title>
        <authorList>
            <person name="Wiegand S."/>
            <person name="Jogler M."/>
            <person name="Boedeker C."/>
            <person name="Pinto D."/>
            <person name="Vollmers J."/>
            <person name="Rivas-Marin E."/>
            <person name="Kohn T."/>
            <person name="Peeters S.H."/>
            <person name="Heuer A."/>
            <person name="Rast P."/>
            <person name="Oberbeckmann S."/>
            <person name="Bunk B."/>
            <person name="Jeske O."/>
            <person name="Meyerdierks A."/>
            <person name="Storesund J.E."/>
            <person name="Kallscheuer N."/>
            <person name="Luecker S."/>
            <person name="Lage O.M."/>
            <person name="Pohl T."/>
            <person name="Merkel B.J."/>
            <person name="Hornburger P."/>
            <person name="Mueller R.-W."/>
            <person name="Bruemmer F."/>
            <person name="Labrenz M."/>
            <person name="Spormann A.M."/>
            <person name="Op den Camp H."/>
            <person name="Overmann J."/>
            <person name="Amann R."/>
            <person name="Jetten M.S.M."/>
            <person name="Mascher T."/>
            <person name="Medema M.H."/>
            <person name="Devos D.P."/>
            <person name="Kaster A.-K."/>
            <person name="Ovreas L."/>
            <person name="Rohde M."/>
            <person name="Galperin M.Y."/>
            <person name="Jogler C."/>
        </authorList>
    </citation>
    <scope>NUCLEOTIDE SEQUENCE [LARGE SCALE GENOMIC DNA]</scope>
    <source>
        <strain evidence="3 4">Mal4</strain>
    </source>
</reference>
<feature type="region of interest" description="Disordered" evidence="2">
    <location>
        <begin position="215"/>
        <end position="473"/>
    </location>
</feature>
<dbReference type="InterPro" id="IPR052943">
    <property type="entry name" value="TMTC_O-mannosyl-trnsfr"/>
</dbReference>
<feature type="compositionally biased region" description="Polar residues" evidence="2">
    <location>
        <begin position="343"/>
        <end position="352"/>
    </location>
</feature>
<dbReference type="AlphaFoldDB" id="A0A517Z589"/>
<dbReference type="KEGG" id="mri:Mal4_19390"/>
<dbReference type="EMBL" id="CP036275">
    <property type="protein sequence ID" value="QDU37624.1"/>
    <property type="molecule type" value="Genomic_DNA"/>
</dbReference>
<dbReference type="PROSITE" id="PS51257">
    <property type="entry name" value="PROKAR_LIPOPROTEIN"/>
    <property type="match status" value="1"/>
</dbReference>
<feature type="compositionally biased region" description="Polar residues" evidence="2">
    <location>
        <begin position="264"/>
        <end position="279"/>
    </location>
</feature>
<proteinExistence type="predicted"/>
<dbReference type="SMART" id="SM00028">
    <property type="entry name" value="TPR"/>
    <property type="match status" value="3"/>
</dbReference>
<dbReference type="PANTHER" id="PTHR44809">
    <property type="match status" value="1"/>
</dbReference>
<dbReference type="Proteomes" id="UP000320496">
    <property type="component" value="Chromosome"/>
</dbReference>
<feature type="compositionally biased region" description="Low complexity" evidence="2">
    <location>
        <begin position="565"/>
        <end position="576"/>
    </location>
</feature>
<sequence length="769" mass="80467">MKAFVGAACLATIVASGCQTSDVLSSLNRRGSSADQLARTSAGDGHVTGESSSAGLPAPSRQTATTKPTPTASVQVAQKLREGDDALRAGQISVARSHYEEVLGTQPENPAAHHGLAIVADREQRFGDAEKHYKTALKGDPHNADLIANLGYSYLLQGRYGESETQLRHALTKNPEHHSAVGNLGVVYARTGDQERARQMFARILPAEEVEQKLAELAPEKSGKRDSLLARFTGEEKQKPDATQELLRRMEEARQREQSQRQQDAPNQPRQMPVATSPTRPELADGRIPDSELNRVFSEIDRQGTPQNAEPIVLGPPAGARSDQPYQGQAVAPGHMTGGNPSGPGSDQTRWPGQTAAPEGQAPAVAQNGFGLNGFPNTSAQPEASAAASPWPASTAGMTPSAPANSGFNGNSGVLPAGGGLHQSFGQTPAGNGVNTATWQSGNPDPSNHAHHGRMSGSQSSGHSQATPVAGGNANDFEQAKREAAELGLGAGPGLLFPMMPQTTPRVSPGTASVWNGGMYPAPERQLPTMPQQPAGAVPASYAAPQERADVEAYRRGVPAGNGFSGQAPQPQSQSGMHRQQGTAHEAYSGTAISPGMPAQAPAGTNMNQMQSYQQQRQAMDDQYNSMIQQNLGGAHPTSQQNGGSRFGNSSPVPAPAFQWERPEDYRATAPQYGQSTEGSRSQEGMPANIPAGAIPLQTPPPANGAEQGFGHRQSPPANSGLVTPGPYAHSGITGNGTVSPGGHATGRPVQPRTDDHYEGPVIIPATRR</sequence>
<organism evidence="3 4">
    <name type="scientific">Maioricimonas rarisocia</name>
    <dbReference type="NCBI Taxonomy" id="2528026"/>
    <lineage>
        <taxon>Bacteria</taxon>
        <taxon>Pseudomonadati</taxon>
        <taxon>Planctomycetota</taxon>
        <taxon>Planctomycetia</taxon>
        <taxon>Planctomycetales</taxon>
        <taxon>Planctomycetaceae</taxon>
        <taxon>Maioricimonas</taxon>
    </lineage>
</organism>
<feature type="region of interest" description="Disordered" evidence="2">
    <location>
        <begin position="35"/>
        <end position="72"/>
    </location>
</feature>
<feature type="compositionally biased region" description="Basic and acidic residues" evidence="2">
    <location>
        <begin position="282"/>
        <end position="302"/>
    </location>
</feature>
<feature type="repeat" description="TPR" evidence="1">
    <location>
        <begin position="144"/>
        <end position="177"/>
    </location>
</feature>
<feature type="region of interest" description="Disordered" evidence="2">
    <location>
        <begin position="670"/>
        <end position="769"/>
    </location>
</feature>
<feature type="compositionally biased region" description="Polar residues" evidence="2">
    <location>
        <begin position="424"/>
        <end position="446"/>
    </location>
</feature>
<dbReference type="Pfam" id="PF13432">
    <property type="entry name" value="TPR_16"/>
    <property type="match status" value="2"/>
</dbReference>
<feature type="compositionally biased region" description="Basic and acidic residues" evidence="2">
    <location>
        <begin position="215"/>
        <end position="259"/>
    </location>
</feature>
<name>A0A517Z589_9PLAN</name>
<feature type="compositionally biased region" description="Polar residues" evidence="2">
    <location>
        <begin position="672"/>
        <end position="683"/>
    </location>
</feature>
<dbReference type="SUPFAM" id="SSF48452">
    <property type="entry name" value="TPR-like"/>
    <property type="match status" value="1"/>
</dbReference>
<evidence type="ECO:0000256" key="1">
    <source>
        <dbReference type="PROSITE-ProRule" id="PRU00339"/>
    </source>
</evidence>
<feature type="region of interest" description="Disordered" evidence="2">
    <location>
        <begin position="562"/>
        <end position="585"/>
    </location>
</feature>
<dbReference type="Gene3D" id="1.25.40.10">
    <property type="entry name" value="Tetratricopeptide repeat domain"/>
    <property type="match status" value="1"/>
</dbReference>
<dbReference type="PROSITE" id="PS50005">
    <property type="entry name" value="TPR"/>
    <property type="match status" value="1"/>
</dbReference>
<dbReference type="PANTHER" id="PTHR44809:SF1">
    <property type="entry name" value="PROTEIN O-MANNOSYL-TRANSFERASE TMTC1"/>
    <property type="match status" value="1"/>
</dbReference>
<feature type="compositionally biased region" description="Low complexity" evidence="2">
    <location>
        <begin position="379"/>
        <end position="396"/>
    </location>
</feature>
<evidence type="ECO:0000313" key="4">
    <source>
        <dbReference type="Proteomes" id="UP000320496"/>
    </source>
</evidence>